<feature type="transmembrane region" description="Helical" evidence="8">
    <location>
        <begin position="163"/>
        <end position="185"/>
    </location>
</feature>
<keyword evidence="4" id="KW-1003">Cell membrane</keyword>
<dbReference type="Gene3D" id="1.10.3470.10">
    <property type="entry name" value="ABC transporter involved in vitamin B12 uptake, BtuC"/>
    <property type="match status" value="1"/>
</dbReference>
<dbReference type="GO" id="GO:0005886">
    <property type="term" value="C:plasma membrane"/>
    <property type="evidence" value="ECO:0007669"/>
    <property type="project" value="UniProtKB-SubCell"/>
</dbReference>
<dbReference type="EMBL" id="JACVXA010000026">
    <property type="protein sequence ID" value="MBE3638563.1"/>
    <property type="molecule type" value="Genomic_DNA"/>
</dbReference>
<feature type="transmembrane region" description="Helical" evidence="8">
    <location>
        <begin position="22"/>
        <end position="42"/>
    </location>
</feature>
<keyword evidence="5 8" id="KW-0812">Transmembrane</keyword>
<protein>
    <submittedName>
        <fullName evidence="9">Iron chelate uptake ABC transporter family permease subunit</fullName>
    </submittedName>
</protein>
<feature type="transmembrane region" description="Helical" evidence="8">
    <location>
        <begin position="119"/>
        <end position="151"/>
    </location>
</feature>
<evidence type="ECO:0000313" key="9">
    <source>
        <dbReference type="EMBL" id="MBE3638563.1"/>
    </source>
</evidence>
<accession>A0A8J7CZW7</accession>
<dbReference type="PANTHER" id="PTHR30472">
    <property type="entry name" value="FERRIC ENTEROBACTIN TRANSPORT SYSTEM PERMEASE PROTEIN"/>
    <property type="match status" value="1"/>
</dbReference>
<evidence type="ECO:0000256" key="1">
    <source>
        <dbReference type="ARBA" id="ARBA00004651"/>
    </source>
</evidence>
<evidence type="ECO:0000256" key="3">
    <source>
        <dbReference type="ARBA" id="ARBA00022448"/>
    </source>
</evidence>
<dbReference type="GO" id="GO:0033214">
    <property type="term" value="P:siderophore-iron import into cell"/>
    <property type="evidence" value="ECO:0007669"/>
    <property type="project" value="TreeGrafter"/>
</dbReference>
<evidence type="ECO:0000256" key="5">
    <source>
        <dbReference type="ARBA" id="ARBA00022692"/>
    </source>
</evidence>
<comment type="caution">
    <text evidence="9">The sequence shown here is derived from an EMBL/GenBank/DDBJ whole genome shotgun (WGS) entry which is preliminary data.</text>
</comment>
<dbReference type="Proteomes" id="UP000609121">
    <property type="component" value="Unassembled WGS sequence"/>
</dbReference>
<reference evidence="9" key="1">
    <citation type="submission" date="2020-09" db="EMBL/GenBank/DDBJ databases">
        <title>A novel bacterium of genus Mangrovicoccus, isolated from South China Sea.</title>
        <authorList>
            <person name="Huang H."/>
            <person name="Mo K."/>
            <person name="Hu Y."/>
        </authorList>
    </citation>
    <scope>NUCLEOTIDE SEQUENCE</scope>
    <source>
        <strain evidence="9">HB182678</strain>
    </source>
</reference>
<proteinExistence type="inferred from homology"/>
<dbReference type="Pfam" id="PF01032">
    <property type="entry name" value="FecCD"/>
    <property type="match status" value="1"/>
</dbReference>
<keyword evidence="7 8" id="KW-0472">Membrane</keyword>
<keyword evidence="6 8" id="KW-1133">Transmembrane helix</keyword>
<sequence length="344" mass="34643">MSGAGIRVLRLGPVSLLLRPRVVAVSAVLLVMAAALGLVLLATGTLRFDLSEVMAGLMGGSGDPRLDRVIRGIRLPRVLTAALVGAALGLSGAVFQSITRNPLGSPDVIGFTTGAATGAIVQIILFDAGAAGTAAAAAGLGMLTALCVFLLARRGQSSGGDRLVLVGIGVGAVLSGLNTLLLVMGDLDQAMAAQVWLAGSLAARSWAHVGPAALGLVLLAPVALIHARRLDMMEMGDDMARQVGVEVERVRLVMVVAAVGLTSVATAAAGPVTFVALAAPHLSRRLTGAPGPVLLPAALMGAVLVLAADLGSLQLRGTVSVPIGVMTGLLGGLYLLWLVAGRRR</sequence>
<evidence type="ECO:0000256" key="2">
    <source>
        <dbReference type="ARBA" id="ARBA00007935"/>
    </source>
</evidence>
<feature type="transmembrane region" description="Helical" evidence="8">
    <location>
        <begin position="319"/>
        <end position="340"/>
    </location>
</feature>
<keyword evidence="10" id="KW-1185">Reference proteome</keyword>
<feature type="transmembrane region" description="Helical" evidence="8">
    <location>
        <begin position="289"/>
        <end position="307"/>
    </location>
</feature>
<dbReference type="InterPro" id="IPR037294">
    <property type="entry name" value="ABC_BtuC-like"/>
</dbReference>
<feature type="transmembrane region" description="Helical" evidence="8">
    <location>
        <begin position="205"/>
        <end position="225"/>
    </location>
</feature>
<evidence type="ECO:0000256" key="8">
    <source>
        <dbReference type="SAM" id="Phobius"/>
    </source>
</evidence>
<evidence type="ECO:0000256" key="6">
    <source>
        <dbReference type="ARBA" id="ARBA00022989"/>
    </source>
</evidence>
<comment type="subcellular location">
    <subcellularLocation>
        <location evidence="1">Cell membrane</location>
        <topology evidence="1">Multi-pass membrane protein</topology>
    </subcellularLocation>
</comment>
<dbReference type="SUPFAM" id="SSF81345">
    <property type="entry name" value="ABC transporter involved in vitamin B12 uptake, BtuC"/>
    <property type="match status" value="1"/>
</dbReference>
<name>A0A8J7CZW7_9RHOB</name>
<feature type="transmembrane region" description="Helical" evidence="8">
    <location>
        <begin position="252"/>
        <end position="277"/>
    </location>
</feature>
<keyword evidence="3" id="KW-0813">Transport</keyword>
<evidence type="ECO:0000313" key="10">
    <source>
        <dbReference type="Proteomes" id="UP000609121"/>
    </source>
</evidence>
<dbReference type="AlphaFoldDB" id="A0A8J7CZW7"/>
<dbReference type="CDD" id="cd06550">
    <property type="entry name" value="TM_ABC_iron-siderophores_like"/>
    <property type="match status" value="1"/>
</dbReference>
<organism evidence="9 10">
    <name type="scientific">Mangrovicoccus algicola</name>
    <dbReference type="NCBI Taxonomy" id="2771008"/>
    <lineage>
        <taxon>Bacteria</taxon>
        <taxon>Pseudomonadati</taxon>
        <taxon>Pseudomonadota</taxon>
        <taxon>Alphaproteobacteria</taxon>
        <taxon>Rhodobacterales</taxon>
        <taxon>Paracoccaceae</taxon>
        <taxon>Mangrovicoccus</taxon>
    </lineage>
</organism>
<evidence type="ECO:0000256" key="4">
    <source>
        <dbReference type="ARBA" id="ARBA00022475"/>
    </source>
</evidence>
<comment type="similarity">
    <text evidence="2">Belongs to the binding-protein-dependent transport system permease family. FecCD subfamily.</text>
</comment>
<evidence type="ECO:0000256" key="7">
    <source>
        <dbReference type="ARBA" id="ARBA00023136"/>
    </source>
</evidence>
<feature type="transmembrane region" description="Helical" evidence="8">
    <location>
        <begin position="78"/>
        <end position="99"/>
    </location>
</feature>
<dbReference type="GO" id="GO:0022857">
    <property type="term" value="F:transmembrane transporter activity"/>
    <property type="evidence" value="ECO:0007669"/>
    <property type="project" value="InterPro"/>
</dbReference>
<dbReference type="InterPro" id="IPR000522">
    <property type="entry name" value="ABC_transptr_permease_BtuC"/>
</dbReference>
<gene>
    <name evidence="9" type="ORF">ICN82_10140</name>
</gene>
<dbReference type="PANTHER" id="PTHR30472:SF24">
    <property type="entry name" value="FERRIC ENTEROBACTIN TRANSPORT SYSTEM PERMEASE PROTEIN FEPG"/>
    <property type="match status" value="1"/>
</dbReference>
<dbReference type="RefSeq" id="WP_193182292.1">
    <property type="nucleotide sequence ID" value="NZ_JACVXA010000026.1"/>
</dbReference>